<name>A0A1L7XV40_9HELO</name>
<evidence type="ECO:0000313" key="3">
    <source>
        <dbReference type="Proteomes" id="UP000184330"/>
    </source>
</evidence>
<organism evidence="2 3">
    <name type="scientific">Phialocephala subalpina</name>
    <dbReference type="NCBI Taxonomy" id="576137"/>
    <lineage>
        <taxon>Eukaryota</taxon>
        <taxon>Fungi</taxon>
        <taxon>Dikarya</taxon>
        <taxon>Ascomycota</taxon>
        <taxon>Pezizomycotina</taxon>
        <taxon>Leotiomycetes</taxon>
        <taxon>Helotiales</taxon>
        <taxon>Mollisiaceae</taxon>
        <taxon>Phialocephala</taxon>
        <taxon>Phialocephala fortinii species complex</taxon>
    </lineage>
</organism>
<feature type="transmembrane region" description="Helical" evidence="1">
    <location>
        <begin position="420"/>
        <end position="441"/>
    </location>
</feature>
<feature type="transmembrane region" description="Helical" evidence="1">
    <location>
        <begin position="379"/>
        <end position="399"/>
    </location>
</feature>
<reference evidence="2 3" key="1">
    <citation type="submission" date="2016-03" db="EMBL/GenBank/DDBJ databases">
        <authorList>
            <person name="Ploux O."/>
        </authorList>
    </citation>
    <scope>NUCLEOTIDE SEQUENCE [LARGE SCALE GENOMIC DNA]</scope>
    <source>
        <strain evidence="2 3">UAMH 11012</strain>
    </source>
</reference>
<feature type="transmembrane region" description="Helical" evidence="1">
    <location>
        <begin position="270"/>
        <end position="291"/>
    </location>
</feature>
<dbReference type="STRING" id="576137.A0A1L7XV40"/>
<dbReference type="AlphaFoldDB" id="A0A1L7XV40"/>
<feature type="transmembrane region" description="Helical" evidence="1">
    <location>
        <begin position="56"/>
        <end position="81"/>
    </location>
</feature>
<dbReference type="InterPro" id="IPR053018">
    <property type="entry name" value="Elsinochrome_Biosynth-Asso"/>
</dbReference>
<protein>
    <submittedName>
        <fullName evidence="2">Uncharacterized protein</fullName>
    </submittedName>
</protein>
<evidence type="ECO:0000256" key="1">
    <source>
        <dbReference type="SAM" id="Phobius"/>
    </source>
</evidence>
<feature type="transmembrane region" description="Helical" evidence="1">
    <location>
        <begin position="471"/>
        <end position="488"/>
    </location>
</feature>
<dbReference type="PANTHER" id="PTHR37577:SF1">
    <property type="entry name" value="INTEGRAL MEMBRANE PROTEIN"/>
    <property type="match status" value="1"/>
</dbReference>
<evidence type="ECO:0000313" key="2">
    <source>
        <dbReference type="EMBL" id="CZR68903.1"/>
    </source>
</evidence>
<dbReference type="OrthoDB" id="3553499at2759"/>
<feature type="transmembrane region" description="Helical" evidence="1">
    <location>
        <begin position="298"/>
        <end position="318"/>
    </location>
</feature>
<feature type="transmembrane region" description="Helical" evidence="1">
    <location>
        <begin position="230"/>
        <end position="255"/>
    </location>
</feature>
<proteinExistence type="predicted"/>
<dbReference type="PANTHER" id="PTHR37577">
    <property type="entry name" value="INTEGRAL MEMBRANE PROTEIN"/>
    <property type="match status" value="1"/>
</dbReference>
<dbReference type="Proteomes" id="UP000184330">
    <property type="component" value="Unassembled WGS sequence"/>
</dbReference>
<sequence>MGNATSTLASHLVAECASPLANSSLNCLTTFKDDSNSTVAFFGNVALGAFQPDPDVAGIGTIVSFVLPSTVLLLCSLLIILSRLVVVGGTAKNPDEPPEFLKKIPIPRPAPRPEYKASQFEMWMKDRFRHQTSPTTPHHSHPLPDLAPTALPQHKPLNPFGSPPNANHVPLLYHLPYQYPIHSTPTPTYNVPTTPAAPDNTSSHEPSLTPYTSDVPPAKILKRAHAYYDILEAIIFCISDGQILLSLAFSFSFLISARCTTSQYHFQLGLNLWLTATTGAVLAFAIVRNYFRTFYSGLFRLVALIGSLIFSLGLPLILQVNSGFASETTPSDSRNNSQIFLNALCFMDPSFRSVVVDDQINNTAVIGSCTTHPELSQEFVSWVVICIIWAIIVLGRFGLSATSLFQGDYSSPDPDAGSRVELTFWCFLMLVWSFALGVFSYRTNLILNLHRWVANSPWIEDPGAETHVRGFGQYAAIFSMACIILAALDQNVSRKNKLEE</sequence>
<keyword evidence="1" id="KW-0472">Membrane</keyword>
<keyword evidence="1" id="KW-1133">Transmembrane helix</keyword>
<gene>
    <name evidence="2" type="ORF">PAC_18804</name>
</gene>
<keyword evidence="1" id="KW-0812">Transmembrane</keyword>
<accession>A0A1L7XV40</accession>
<dbReference type="EMBL" id="FJOG01000061">
    <property type="protein sequence ID" value="CZR68903.1"/>
    <property type="molecule type" value="Genomic_DNA"/>
</dbReference>
<keyword evidence="3" id="KW-1185">Reference proteome</keyword>